<sequence length="154" mass="17173">MILVAVAEIILVTIWFSEENNKNTLVWITICAILTINHRPQVARLSKMPPTSSSVSLDEFTYPGPSMGVSQDPFPTWPVVSTIWTDVGESVILRPPYILDSRATVLFLLFSVAGSRCFPLRIHGIMESDQRIRVSSSWLCACVSSYVRAQEGSR</sequence>
<gene>
    <name evidence="2" type="ORF">ACOF00016_LOCUS7414</name>
</gene>
<name>A0A7S3P7W4_9STRA</name>
<organism evidence="2">
    <name type="scientific">Amphora coffeiformis</name>
    <dbReference type="NCBI Taxonomy" id="265554"/>
    <lineage>
        <taxon>Eukaryota</taxon>
        <taxon>Sar</taxon>
        <taxon>Stramenopiles</taxon>
        <taxon>Ochrophyta</taxon>
        <taxon>Bacillariophyta</taxon>
        <taxon>Bacillariophyceae</taxon>
        <taxon>Bacillariophycidae</taxon>
        <taxon>Thalassiophysales</taxon>
        <taxon>Catenulaceae</taxon>
        <taxon>Amphora</taxon>
    </lineage>
</organism>
<evidence type="ECO:0000256" key="1">
    <source>
        <dbReference type="SAM" id="SignalP"/>
    </source>
</evidence>
<protein>
    <submittedName>
        <fullName evidence="2">Uncharacterized protein</fullName>
    </submittedName>
</protein>
<feature type="chain" id="PRO_5030522055" evidence="1">
    <location>
        <begin position="18"/>
        <end position="154"/>
    </location>
</feature>
<reference evidence="2" key="1">
    <citation type="submission" date="2021-01" db="EMBL/GenBank/DDBJ databases">
        <authorList>
            <person name="Corre E."/>
            <person name="Pelletier E."/>
            <person name="Niang G."/>
            <person name="Scheremetjew M."/>
            <person name="Finn R."/>
            <person name="Kale V."/>
            <person name="Holt S."/>
            <person name="Cochrane G."/>
            <person name="Meng A."/>
            <person name="Brown T."/>
            <person name="Cohen L."/>
        </authorList>
    </citation>
    <scope>NUCLEOTIDE SEQUENCE</scope>
    <source>
        <strain evidence="2">CCMP127</strain>
    </source>
</reference>
<evidence type="ECO:0000313" key="2">
    <source>
        <dbReference type="EMBL" id="CAE0409822.1"/>
    </source>
</evidence>
<feature type="signal peptide" evidence="1">
    <location>
        <begin position="1"/>
        <end position="17"/>
    </location>
</feature>
<keyword evidence="1" id="KW-0732">Signal</keyword>
<dbReference type="EMBL" id="HBIM01008744">
    <property type="protein sequence ID" value="CAE0409822.1"/>
    <property type="molecule type" value="Transcribed_RNA"/>
</dbReference>
<proteinExistence type="predicted"/>
<accession>A0A7S3P7W4</accession>
<dbReference type="AlphaFoldDB" id="A0A7S3P7W4"/>